<dbReference type="Proteomes" id="UP000826271">
    <property type="component" value="Unassembled WGS sequence"/>
</dbReference>
<keyword evidence="3" id="KW-1185">Reference proteome</keyword>
<reference evidence="2" key="1">
    <citation type="submission" date="2019-10" db="EMBL/GenBank/DDBJ databases">
        <authorList>
            <person name="Zhang R."/>
            <person name="Pan Y."/>
            <person name="Wang J."/>
            <person name="Ma R."/>
            <person name="Yu S."/>
        </authorList>
    </citation>
    <scope>NUCLEOTIDE SEQUENCE</scope>
    <source>
        <strain evidence="2">LA-IB0</strain>
        <tissue evidence="2">Leaf</tissue>
    </source>
</reference>
<dbReference type="EMBL" id="WHWC01000018">
    <property type="protein sequence ID" value="KAG8364756.1"/>
    <property type="molecule type" value="Genomic_DNA"/>
</dbReference>
<accession>A0AAV6WA36</accession>
<comment type="caution">
    <text evidence="2">The sequence shown here is derived from an EMBL/GenBank/DDBJ whole genome shotgun (WGS) entry which is preliminary data.</text>
</comment>
<evidence type="ECO:0000256" key="1">
    <source>
        <dbReference type="SAM" id="MobiDB-lite"/>
    </source>
</evidence>
<feature type="region of interest" description="Disordered" evidence="1">
    <location>
        <begin position="105"/>
        <end position="124"/>
    </location>
</feature>
<evidence type="ECO:0000313" key="2">
    <source>
        <dbReference type="EMBL" id="KAG8364756.1"/>
    </source>
</evidence>
<feature type="compositionally biased region" description="Basic residues" evidence="1">
    <location>
        <begin position="113"/>
        <end position="124"/>
    </location>
</feature>
<dbReference type="PANTHER" id="PTHR33785">
    <property type="entry name" value="OS06G0550800 PROTEIN"/>
    <property type="match status" value="1"/>
</dbReference>
<evidence type="ECO:0000313" key="3">
    <source>
        <dbReference type="Proteomes" id="UP000826271"/>
    </source>
</evidence>
<dbReference type="AlphaFoldDB" id="A0AAV6WA36"/>
<organism evidence="2 3">
    <name type="scientific">Buddleja alternifolia</name>
    <dbReference type="NCBI Taxonomy" id="168488"/>
    <lineage>
        <taxon>Eukaryota</taxon>
        <taxon>Viridiplantae</taxon>
        <taxon>Streptophyta</taxon>
        <taxon>Embryophyta</taxon>
        <taxon>Tracheophyta</taxon>
        <taxon>Spermatophyta</taxon>
        <taxon>Magnoliopsida</taxon>
        <taxon>eudicotyledons</taxon>
        <taxon>Gunneridae</taxon>
        <taxon>Pentapetalae</taxon>
        <taxon>asterids</taxon>
        <taxon>lamiids</taxon>
        <taxon>Lamiales</taxon>
        <taxon>Scrophulariaceae</taxon>
        <taxon>Buddlejeae</taxon>
        <taxon>Buddleja</taxon>
    </lineage>
</organism>
<proteinExistence type="predicted"/>
<sequence length="225" mass="26333">MESEEVLKLFDYCWFEVFMSKHNNFPAKAKSSLHEQVDKSTQGSSKIYHGATNLQIRSLSDRCLGFNARNYIKEEEPKLQKIVSGKEVEFSKVLLIEEDDEEKLEKKNNCSSSRRRRRRRRKKGMMRRCRSFSALEFDEVKGFIDLGFVFTEEDNNTTSSLVSIIPGLQKWSKMSQTEKFEVSRGDFNNKRKIPMMNWKIPSNGEVNMKDHLRVWAETVASTVRL</sequence>
<protein>
    <submittedName>
        <fullName evidence="2">Uncharacterized protein</fullName>
    </submittedName>
</protein>
<name>A0AAV6WA36_9LAMI</name>
<dbReference type="PANTHER" id="PTHR33785:SF12">
    <property type="entry name" value="DUF1685 FAMILY PROTEIN"/>
    <property type="match status" value="1"/>
</dbReference>
<gene>
    <name evidence="2" type="ORF">BUALT_Bualt18G0031900</name>
</gene>